<evidence type="ECO:0000256" key="3">
    <source>
        <dbReference type="ARBA" id="ARBA00026121"/>
    </source>
</evidence>
<dbReference type="SUPFAM" id="SSF56801">
    <property type="entry name" value="Acetyl-CoA synthetase-like"/>
    <property type="match status" value="1"/>
</dbReference>
<dbReference type="PANTHER" id="PTHR43272">
    <property type="entry name" value="LONG-CHAIN-FATTY-ACID--COA LIGASE"/>
    <property type="match status" value="1"/>
</dbReference>
<dbReference type="Proteomes" id="UP000078046">
    <property type="component" value="Unassembled WGS sequence"/>
</dbReference>
<feature type="domain" description="AMP-dependent synthetase/ligase" evidence="4">
    <location>
        <begin position="86"/>
        <end position="464"/>
    </location>
</feature>
<dbReference type="InterPro" id="IPR042099">
    <property type="entry name" value="ANL_N_sf"/>
</dbReference>
<keyword evidence="6" id="KW-1185">Reference proteome</keyword>
<dbReference type="EMBL" id="LWCA01000068">
    <property type="protein sequence ID" value="OAF71235.1"/>
    <property type="molecule type" value="Genomic_DNA"/>
</dbReference>
<reference evidence="5 6" key="1">
    <citation type="submission" date="2016-04" db="EMBL/GenBank/DDBJ databases">
        <title>The genome of Intoshia linei affirms orthonectids as highly simplified spiralians.</title>
        <authorList>
            <person name="Mikhailov K.V."/>
            <person name="Slusarev G.S."/>
            <person name="Nikitin M.A."/>
            <person name="Logacheva M.D."/>
            <person name="Penin A."/>
            <person name="Aleoshin V."/>
            <person name="Panchin Y.V."/>
        </authorList>
    </citation>
    <scope>NUCLEOTIDE SEQUENCE [LARGE SCALE GENOMIC DNA]</scope>
    <source>
        <strain evidence="5">Intl2013</strain>
        <tissue evidence="5">Whole animal</tissue>
    </source>
</reference>
<keyword evidence="2" id="KW-0443">Lipid metabolism</keyword>
<keyword evidence="1" id="KW-0436">Ligase</keyword>
<evidence type="ECO:0000256" key="2">
    <source>
        <dbReference type="ARBA" id="ARBA00022832"/>
    </source>
</evidence>
<evidence type="ECO:0000256" key="1">
    <source>
        <dbReference type="ARBA" id="ARBA00022598"/>
    </source>
</evidence>
<dbReference type="EC" id="6.2.1.3" evidence="3"/>
<gene>
    <name evidence="5" type="ORF">A3Q56_00983</name>
</gene>
<dbReference type="GO" id="GO:0005783">
    <property type="term" value="C:endoplasmic reticulum"/>
    <property type="evidence" value="ECO:0007669"/>
    <property type="project" value="TreeGrafter"/>
</dbReference>
<sequence>MKTLLWSVPIATGAILSSIIYINYQSKSTKPRDDPDSESNICENIDEINESNFQNVYELFLTGFSFSETLTCMLWRQSINDTIPQIKTYLHVKNEIDYISSGLIFYGLTQNNICAIYSSNKPEYLILQLALTVQSMIASTLYDSFGSDAITYIVKLAEFDAIFVDNEKRLRRIVNVLKENKFKIKLIISLINIPKDVLDECENNNFKIVTYQELEMIGRNNPVPHNVSFSFMIRSICRIGGPSKKHDVYTIYFTSGTSGNPKGVELMHKNFISTVLSLSAFTEKKSNPFSFGIDDILLSYLPAAHIYEGTAELVMVYKGGKIAYYGGNIKEIVNDSQFFKPSIYPTVPRIMNRVYDMTMAALSQSFIKRTIFNIAYYWKRTTLNNGVYNSPLLDKFVFSKIISEKLGGNLRLITTGSAPISPKVLEFWRIVSGACHMITDNYHYNVNNDVIQGYGLTETCSSSNLQMTRSIEL</sequence>
<dbReference type="GO" id="GO:0004467">
    <property type="term" value="F:long-chain fatty acid-CoA ligase activity"/>
    <property type="evidence" value="ECO:0007669"/>
    <property type="project" value="UniProtKB-EC"/>
</dbReference>
<evidence type="ECO:0000259" key="4">
    <source>
        <dbReference type="Pfam" id="PF00501"/>
    </source>
</evidence>
<proteinExistence type="predicted"/>
<dbReference type="InterPro" id="IPR000873">
    <property type="entry name" value="AMP-dep_synth/lig_dom"/>
</dbReference>
<dbReference type="Gene3D" id="3.40.50.12780">
    <property type="entry name" value="N-terminal domain of ligase-like"/>
    <property type="match status" value="1"/>
</dbReference>
<evidence type="ECO:0000313" key="5">
    <source>
        <dbReference type="EMBL" id="OAF71235.1"/>
    </source>
</evidence>
<feature type="non-terminal residue" evidence="5">
    <location>
        <position position="473"/>
    </location>
</feature>
<dbReference type="PROSITE" id="PS00455">
    <property type="entry name" value="AMP_BINDING"/>
    <property type="match status" value="1"/>
</dbReference>
<dbReference type="Pfam" id="PF00501">
    <property type="entry name" value="AMP-binding"/>
    <property type="match status" value="1"/>
</dbReference>
<name>A0A177BAJ5_9BILA</name>
<evidence type="ECO:0000313" key="6">
    <source>
        <dbReference type="Proteomes" id="UP000078046"/>
    </source>
</evidence>
<dbReference type="AlphaFoldDB" id="A0A177BAJ5"/>
<dbReference type="InterPro" id="IPR020845">
    <property type="entry name" value="AMP-binding_CS"/>
</dbReference>
<protein>
    <recommendedName>
        <fullName evidence="3">long-chain-fatty-acid--CoA ligase</fullName>
        <ecNumber evidence="3">6.2.1.3</ecNumber>
    </recommendedName>
</protein>
<dbReference type="GO" id="GO:0016020">
    <property type="term" value="C:membrane"/>
    <property type="evidence" value="ECO:0007669"/>
    <property type="project" value="TreeGrafter"/>
</dbReference>
<keyword evidence="2" id="KW-0276">Fatty acid metabolism</keyword>
<dbReference type="OrthoDB" id="1700726at2759"/>
<dbReference type="PANTHER" id="PTHR43272:SF3">
    <property type="entry name" value="LONG CHAIN ACYL-COA SYNTHETASE 4"/>
    <property type="match status" value="1"/>
</dbReference>
<comment type="caution">
    <text evidence="5">The sequence shown here is derived from an EMBL/GenBank/DDBJ whole genome shotgun (WGS) entry which is preliminary data.</text>
</comment>
<accession>A0A177BAJ5</accession>
<organism evidence="5 6">
    <name type="scientific">Intoshia linei</name>
    <dbReference type="NCBI Taxonomy" id="1819745"/>
    <lineage>
        <taxon>Eukaryota</taxon>
        <taxon>Metazoa</taxon>
        <taxon>Spiralia</taxon>
        <taxon>Lophotrochozoa</taxon>
        <taxon>Mesozoa</taxon>
        <taxon>Orthonectida</taxon>
        <taxon>Rhopaluridae</taxon>
        <taxon>Intoshia</taxon>
    </lineage>
</organism>